<reference evidence="2" key="1">
    <citation type="journal article" date="2019" name="Int. J. Syst. Evol. Microbiol.">
        <title>The Global Catalogue of Microorganisms (GCM) 10K type strain sequencing project: providing services to taxonomists for standard genome sequencing and annotation.</title>
        <authorList>
            <consortium name="The Broad Institute Genomics Platform"/>
            <consortium name="The Broad Institute Genome Sequencing Center for Infectious Disease"/>
            <person name="Wu L."/>
            <person name="Ma J."/>
        </authorList>
    </citation>
    <scope>NUCLEOTIDE SEQUENCE [LARGE SCALE GENOMIC DNA]</scope>
    <source>
        <strain evidence="2">KCTC 62195</strain>
    </source>
</reference>
<dbReference type="NCBIfam" id="TIGR02935">
    <property type="entry name" value="NifX-associated nitrogen fixation protein"/>
    <property type="match status" value="1"/>
</dbReference>
<dbReference type="Proteomes" id="UP001595457">
    <property type="component" value="Unassembled WGS sequence"/>
</dbReference>
<dbReference type="Gene3D" id="1.10.3100.20">
    <property type="entry name" value="Protein of unknown function DUF269"/>
    <property type="match status" value="1"/>
</dbReference>
<dbReference type="RefSeq" id="WP_377814342.1">
    <property type="nucleotide sequence ID" value="NZ_JBHRSJ010000019.1"/>
</dbReference>
<dbReference type="PIRSF" id="PIRSF005788">
    <property type="entry name" value="NifK"/>
    <property type="match status" value="1"/>
</dbReference>
<comment type="caution">
    <text evidence="1">The sequence shown here is derived from an EMBL/GenBank/DDBJ whole genome shotgun (WGS) entry which is preliminary data.</text>
</comment>
<proteinExistence type="predicted"/>
<evidence type="ECO:0000313" key="2">
    <source>
        <dbReference type="Proteomes" id="UP001595457"/>
    </source>
</evidence>
<accession>A0ABV7ATV2</accession>
<protein>
    <submittedName>
        <fullName evidence="1">NifX-associated nitrogen fixation protein</fullName>
    </submittedName>
</protein>
<gene>
    <name evidence="1" type="ORF">ACFOJE_10765</name>
</gene>
<evidence type="ECO:0000313" key="1">
    <source>
        <dbReference type="EMBL" id="MFC2972691.1"/>
    </source>
</evidence>
<name>A0ABV7ATV2_9GAMM</name>
<dbReference type="EMBL" id="JBHRSJ010000019">
    <property type="protein sequence ID" value="MFC2972691.1"/>
    <property type="molecule type" value="Genomic_DNA"/>
</dbReference>
<keyword evidence="2" id="KW-1185">Reference proteome</keyword>
<dbReference type="Pfam" id="PF03270">
    <property type="entry name" value="DUF269"/>
    <property type="match status" value="1"/>
</dbReference>
<dbReference type="InterPro" id="IPR004952">
    <property type="entry name" value="NifX-assoc_nitrogen_fix"/>
</dbReference>
<organism evidence="1 2">
    <name type="scientific">Azotobacter bryophylli</name>
    <dbReference type="NCBI Taxonomy" id="1986537"/>
    <lineage>
        <taxon>Bacteria</taxon>
        <taxon>Pseudomonadati</taxon>
        <taxon>Pseudomonadota</taxon>
        <taxon>Gammaproteobacteria</taxon>
        <taxon>Pseudomonadales</taxon>
        <taxon>Pseudomonadaceae</taxon>
        <taxon>Azotobacter</taxon>
    </lineage>
</organism>
<sequence>MFDAQEQQAVVREDDQALQQPIIRQMVVQLRAMDSYGTYDTWSDARVLDPLVLTKERRKAIPVVGDPDETTISRVKAYYNALAQLVEGETGLLAVPVINITHEGFGRALILVGKLVALDKTLRDVHRFGFESLDALAGEAQKLVDKAVSLVNGNRAVAEL</sequence>